<reference evidence="9 10" key="1">
    <citation type="submission" date="2020-08" db="EMBL/GenBank/DDBJ databases">
        <title>Genomic Encyclopedia of Type Strains, Phase IV (KMG-IV): sequencing the most valuable type-strain genomes for metagenomic binning, comparative biology and taxonomic classification.</title>
        <authorList>
            <person name="Goeker M."/>
        </authorList>
    </citation>
    <scope>NUCLEOTIDE SEQUENCE [LARGE SCALE GENOMIC DNA]</scope>
    <source>
        <strain evidence="9 10">DSM 28570</strain>
    </source>
</reference>
<dbReference type="InterPro" id="IPR046373">
    <property type="entry name" value="Acyl-CoA_Oxase/DH_mid-dom_sf"/>
</dbReference>
<dbReference type="PANTHER" id="PTHR43884">
    <property type="entry name" value="ACYL-COA DEHYDROGENASE"/>
    <property type="match status" value="1"/>
</dbReference>
<dbReference type="Proteomes" id="UP000539642">
    <property type="component" value="Unassembled WGS sequence"/>
</dbReference>
<comment type="subunit">
    <text evidence="3">Homotetramer.</text>
</comment>
<dbReference type="GO" id="GO:0005886">
    <property type="term" value="C:plasma membrane"/>
    <property type="evidence" value="ECO:0007669"/>
    <property type="project" value="TreeGrafter"/>
</dbReference>
<dbReference type="GO" id="GO:0050660">
    <property type="term" value="F:flavin adenine dinucleotide binding"/>
    <property type="evidence" value="ECO:0007669"/>
    <property type="project" value="InterPro"/>
</dbReference>
<dbReference type="Gene3D" id="1.10.540.10">
    <property type="entry name" value="Acyl-CoA dehydrogenase/oxidase, N-terminal domain"/>
    <property type="match status" value="1"/>
</dbReference>
<sequence length="569" mass="64794">MLLFNPQDYHRDHADPESRQLVEKTIAFFENKGLRRIKEDDQAMVWYEDFLNFIKEEGIFAKLLTPVAYAEGDPGRRWDMWRISEFNEVLAFYGLCYWYAWQVTILGLGPIWMGSNEGAKQRTARLLAAGGVFAFGLSERAHGADLYSTETTLTPAGDGRWLANGSKYYIGNGNCAALVSTFGRIAGTGEYVFFVVDPQQPQYQCVKKIDTSGVRQAYVAEYSLHDYPVGEADILSRGELAWNSSLNTINVGKFELGCASIGICTHAFYEALNHAAGRNLYGRYVTDFPHVRRLFTEAYARLTAMKLFAMRAADYMRAASDDDRRYLLFNPIVKMKVTGQGEKVIALLHEVIAARGYEQDTYFEMALRDIGMLPKLEGTEHVNMALIIKFVKNYFFDPRDYPEVPRRAEAGDDGYLFRQRTGALAQVRFPDYRLAYAGVESLNVAVFRDQVELFRRLLLQAPPTPEQVGNIDYMLAAGQLFTLIVYAQLILENAMIHQLDPDLRDQIFAFLISDFSTFALQMNLNYENTAEQGAIYSSMMQKPVMNKDSAARVWAEQVYALRDRYTMHE</sequence>
<dbReference type="SUPFAM" id="SSF47203">
    <property type="entry name" value="Acyl-CoA dehydrogenase C-terminal domain-like"/>
    <property type="match status" value="1"/>
</dbReference>
<dbReference type="SUPFAM" id="SSF56645">
    <property type="entry name" value="Acyl-CoA dehydrogenase NM domain-like"/>
    <property type="match status" value="1"/>
</dbReference>
<gene>
    <name evidence="9" type="ORF">HNQ81_000775</name>
</gene>
<dbReference type="InterPro" id="IPR009100">
    <property type="entry name" value="AcylCoA_DH/oxidase_NM_dom_sf"/>
</dbReference>
<evidence type="ECO:0000256" key="2">
    <source>
        <dbReference type="ARBA" id="ARBA00009347"/>
    </source>
</evidence>
<keyword evidence="10" id="KW-1185">Reference proteome</keyword>
<evidence type="ECO:0000313" key="10">
    <source>
        <dbReference type="Proteomes" id="UP000539642"/>
    </source>
</evidence>
<dbReference type="Gene3D" id="2.40.110.10">
    <property type="entry name" value="Butyryl-CoA Dehydrogenase, subunit A, domain 2"/>
    <property type="match status" value="1"/>
</dbReference>
<dbReference type="CDD" id="cd00567">
    <property type="entry name" value="ACAD"/>
    <property type="match status" value="1"/>
</dbReference>
<evidence type="ECO:0000256" key="5">
    <source>
        <dbReference type="ARBA" id="ARBA00022827"/>
    </source>
</evidence>
<dbReference type="PANTHER" id="PTHR43884:SF19">
    <property type="entry name" value="ACYL-COA DEHYDROGENASE FADE4-RELATED"/>
    <property type="match status" value="1"/>
</dbReference>
<dbReference type="Gene3D" id="1.20.140.10">
    <property type="entry name" value="Butyryl-CoA Dehydrogenase, subunit A, domain 3"/>
    <property type="match status" value="1"/>
</dbReference>
<dbReference type="GO" id="GO:0070991">
    <property type="term" value="F:medium-chain fatty acyl-CoA dehydrogenase activity"/>
    <property type="evidence" value="ECO:0007669"/>
    <property type="project" value="UniProtKB-EC"/>
</dbReference>
<evidence type="ECO:0000313" key="9">
    <source>
        <dbReference type="EMBL" id="MBB5347065.1"/>
    </source>
</evidence>
<dbReference type="InterPro" id="IPR036250">
    <property type="entry name" value="AcylCo_DH-like_C"/>
</dbReference>
<dbReference type="Pfam" id="PF02770">
    <property type="entry name" value="Acyl-CoA_dh_M"/>
    <property type="match status" value="1"/>
</dbReference>
<accession>A0A840UN56</accession>
<proteinExistence type="inferred from homology"/>
<evidence type="ECO:0000256" key="3">
    <source>
        <dbReference type="ARBA" id="ARBA00011881"/>
    </source>
</evidence>
<dbReference type="AlphaFoldDB" id="A0A840UN56"/>
<comment type="caution">
    <text evidence="9">The sequence shown here is derived from an EMBL/GenBank/DDBJ whole genome shotgun (WGS) entry which is preliminary data.</text>
</comment>
<dbReference type="Pfam" id="PF00441">
    <property type="entry name" value="Acyl-CoA_dh_1"/>
    <property type="match status" value="1"/>
</dbReference>
<feature type="domain" description="Acyl-CoA dehydrogenase/oxidase C-terminal" evidence="7">
    <location>
        <begin position="242"/>
        <end position="390"/>
    </location>
</feature>
<evidence type="ECO:0000256" key="6">
    <source>
        <dbReference type="RuleBase" id="RU362125"/>
    </source>
</evidence>
<evidence type="ECO:0000256" key="4">
    <source>
        <dbReference type="ARBA" id="ARBA00022630"/>
    </source>
</evidence>
<comment type="similarity">
    <text evidence="2 6">Belongs to the acyl-CoA dehydrogenase family.</text>
</comment>
<feature type="domain" description="Acyl-CoA oxidase/dehydrogenase middle" evidence="8">
    <location>
        <begin position="134"/>
        <end position="225"/>
    </location>
</feature>
<evidence type="ECO:0000259" key="8">
    <source>
        <dbReference type="Pfam" id="PF02770"/>
    </source>
</evidence>
<name>A0A840UN56_9BACT</name>
<organism evidence="9 10">
    <name type="scientific">Desulfoprunum benzoelyticum</name>
    <dbReference type="NCBI Taxonomy" id="1506996"/>
    <lineage>
        <taxon>Bacteria</taxon>
        <taxon>Pseudomonadati</taxon>
        <taxon>Thermodesulfobacteriota</taxon>
        <taxon>Desulfobulbia</taxon>
        <taxon>Desulfobulbales</taxon>
        <taxon>Desulfobulbaceae</taxon>
        <taxon>Desulfoprunum</taxon>
    </lineage>
</organism>
<protein>
    <submittedName>
        <fullName evidence="9">Acyl-CoA dehydrogenase</fullName>
        <ecNumber evidence="9">1.3.8.7</ecNumber>
    </submittedName>
</protein>
<dbReference type="EMBL" id="JACHEO010000002">
    <property type="protein sequence ID" value="MBB5347065.1"/>
    <property type="molecule type" value="Genomic_DNA"/>
</dbReference>
<dbReference type="InterPro" id="IPR009075">
    <property type="entry name" value="AcylCo_DH/oxidase_C"/>
</dbReference>
<evidence type="ECO:0000256" key="1">
    <source>
        <dbReference type="ARBA" id="ARBA00001974"/>
    </source>
</evidence>
<comment type="cofactor">
    <cofactor evidence="1 6">
        <name>FAD</name>
        <dbReference type="ChEBI" id="CHEBI:57692"/>
    </cofactor>
</comment>
<dbReference type="RefSeq" id="WP_183348480.1">
    <property type="nucleotide sequence ID" value="NZ_JACHEO010000002.1"/>
</dbReference>
<keyword evidence="4 6" id="KW-0285">Flavoprotein</keyword>
<evidence type="ECO:0000259" key="7">
    <source>
        <dbReference type="Pfam" id="PF00441"/>
    </source>
</evidence>
<dbReference type="InterPro" id="IPR037069">
    <property type="entry name" value="AcylCoA_DH/ox_N_sf"/>
</dbReference>
<keyword evidence="5 6" id="KW-0274">FAD</keyword>
<dbReference type="EC" id="1.3.8.7" evidence="9"/>
<dbReference type="InterPro" id="IPR006091">
    <property type="entry name" value="Acyl-CoA_Oxase/DH_mid-dom"/>
</dbReference>
<keyword evidence="6 9" id="KW-0560">Oxidoreductase</keyword>